<feature type="compositionally biased region" description="Polar residues" evidence="1">
    <location>
        <begin position="1"/>
        <end position="10"/>
    </location>
</feature>
<dbReference type="Proteomes" id="UP000299102">
    <property type="component" value="Unassembled WGS sequence"/>
</dbReference>
<organism evidence="2 3">
    <name type="scientific">Eumeta variegata</name>
    <name type="common">Bagworm moth</name>
    <name type="synonym">Eumeta japonica</name>
    <dbReference type="NCBI Taxonomy" id="151549"/>
    <lineage>
        <taxon>Eukaryota</taxon>
        <taxon>Metazoa</taxon>
        <taxon>Ecdysozoa</taxon>
        <taxon>Arthropoda</taxon>
        <taxon>Hexapoda</taxon>
        <taxon>Insecta</taxon>
        <taxon>Pterygota</taxon>
        <taxon>Neoptera</taxon>
        <taxon>Endopterygota</taxon>
        <taxon>Lepidoptera</taxon>
        <taxon>Glossata</taxon>
        <taxon>Ditrysia</taxon>
        <taxon>Tineoidea</taxon>
        <taxon>Psychidae</taxon>
        <taxon>Oiketicinae</taxon>
        <taxon>Eumeta</taxon>
    </lineage>
</organism>
<protein>
    <submittedName>
        <fullName evidence="2">Uncharacterized protein</fullName>
    </submittedName>
</protein>
<feature type="region of interest" description="Disordered" evidence="1">
    <location>
        <begin position="1"/>
        <end position="31"/>
    </location>
</feature>
<proteinExistence type="predicted"/>
<gene>
    <name evidence="2" type="ORF">EVAR_5549_1</name>
</gene>
<comment type="caution">
    <text evidence="2">The sequence shown here is derived from an EMBL/GenBank/DDBJ whole genome shotgun (WGS) entry which is preliminary data.</text>
</comment>
<name>A0A4C1U1F5_EUMVA</name>
<dbReference type="AlphaFoldDB" id="A0A4C1U1F5"/>
<accession>A0A4C1U1F5</accession>
<sequence length="253" mass="27418">MITTPDNTSHSPKRLAANVNTSSARPPRPMSPLLPRVDINKHSVSEIVSHQESAVDYKAHVHLLHLRSHGCETNSFISADFSVNFNCDYRSILDVNSGSTAAAGACPALDFDTVMIQIPCFPVHVHRRIPAFIILAVLADSSALGHGLVIDDNSSSIVGSNRSPTISIVLMLLLIFLGHESSDPHWASVIFKSLYLELGEKYASTVGYLNIKPSTLVQCGSGPSTTAIPDVKTMSGAHDLRYPLTYERTDRVS</sequence>
<dbReference type="EMBL" id="BGZK01000115">
    <property type="protein sequence ID" value="GBP20119.1"/>
    <property type="molecule type" value="Genomic_DNA"/>
</dbReference>
<evidence type="ECO:0000313" key="2">
    <source>
        <dbReference type="EMBL" id="GBP20119.1"/>
    </source>
</evidence>
<evidence type="ECO:0000256" key="1">
    <source>
        <dbReference type="SAM" id="MobiDB-lite"/>
    </source>
</evidence>
<reference evidence="2 3" key="1">
    <citation type="journal article" date="2019" name="Commun. Biol.">
        <title>The bagworm genome reveals a unique fibroin gene that provides high tensile strength.</title>
        <authorList>
            <person name="Kono N."/>
            <person name="Nakamura H."/>
            <person name="Ohtoshi R."/>
            <person name="Tomita M."/>
            <person name="Numata K."/>
            <person name="Arakawa K."/>
        </authorList>
    </citation>
    <scope>NUCLEOTIDE SEQUENCE [LARGE SCALE GENOMIC DNA]</scope>
</reference>
<evidence type="ECO:0000313" key="3">
    <source>
        <dbReference type="Proteomes" id="UP000299102"/>
    </source>
</evidence>
<keyword evidence="3" id="KW-1185">Reference proteome</keyword>